<evidence type="ECO:0000313" key="1">
    <source>
        <dbReference type="EnsemblPlants" id="Bo01233s020.1"/>
    </source>
</evidence>
<dbReference type="PANTHER" id="PTHR47150:SF5">
    <property type="entry name" value="OS07G0546750 PROTEIN"/>
    <property type="match status" value="1"/>
</dbReference>
<dbReference type="InterPro" id="IPR006912">
    <property type="entry name" value="Harbinger_derived_prot"/>
</dbReference>
<dbReference type="PANTHER" id="PTHR47150">
    <property type="entry name" value="OS12G0169200 PROTEIN"/>
    <property type="match status" value="1"/>
</dbReference>
<sequence length="243" mass="27493">MDSRTKQMILSTLCKHFSLDSGGAGASTGCFEPPLEEGHCFHISEMWRLVEMSFSGHTYGWLSDGMVMWVDDSWVEHYGLNINKASLFHCKSNSIDCMHWEWKNCPTAWKGQYTRGSGKPTIVLEAVASQDLWIWHAFFGPPGTLNDINILDRSPVFDDILQGRAPKVKYIVNGHQYDLAYYLIDGIYPKWATFVQSIPLPQGPKASLFATHQEAVRKDVERAFGILQARFAIVKNPAFFGIK</sequence>
<dbReference type="EnsemblPlants" id="Bo01233s020.1">
    <property type="protein sequence ID" value="Bo01233s020.1"/>
    <property type="gene ID" value="Bo01233s020"/>
</dbReference>
<name>A0A0D2ZUC3_BRAOL</name>
<protein>
    <recommendedName>
        <fullName evidence="3">DDE Tnp4 domain-containing protein</fullName>
    </recommendedName>
</protein>
<accession>A0A0D2ZUC3</accession>
<proteinExistence type="predicted"/>
<organism evidence="1 2">
    <name type="scientific">Brassica oleracea var. oleracea</name>
    <dbReference type="NCBI Taxonomy" id="109376"/>
    <lineage>
        <taxon>Eukaryota</taxon>
        <taxon>Viridiplantae</taxon>
        <taxon>Streptophyta</taxon>
        <taxon>Embryophyta</taxon>
        <taxon>Tracheophyta</taxon>
        <taxon>Spermatophyta</taxon>
        <taxon>Magnoliopsida</taxon>
        <taxon>eudicotyledons</taxon>
        <taxon>Gunneridae</taxon>
        <taxon>Pentapetalae</taxon>
        <taxon>rosids</taxon>
        <taxon>malvids</taxon>
        <taxon>Brassicales</taxon>
        <taxon>Brassicaceae</taxon>
        <taxon>Brassiceae</taxon>
        <taxon>Brassica</taxon>
    </lineage>
</organism>
<dbReference type="HOGENOM" id="CLU_1143962_0_0_1"/>
<evidence type="ECO:0000313" key="2">
    <source>
        <dbReference type="Proteomes" id="UP000032141"/>
    </source>
</evidence>
<reference evidence="1" key="2">
    <citation type="submission" date="2015-06" db="UniProtKB">
        <authorList>
            <consortium name="EnsemblPlants"/>
        </authorList>
    </citation>
    <scope>IDENTIFICATION</scope>
</reference>
<keyword evidence="2" id="KW-1185">Reference proteome</keyword>
<dbReference type="Proteomes" id="UP000032141">
    <property type="component" value="Unassembled WGS sequence"/>
</dbReference>
<evidence type="ECO:0008006" key="3">
    <source>
        <dbReference type="Google" id="ProtNLM"/>
    </source>
</evidence>
<dbReference type="STRING" id="109376.A0A0D2ZUC3"/>
<dbReference type="Pfam" id="PF04827">
    <property type="entry name" value="Plant_tran"/>
    <property type="match status" value="1"/>
</dbReference>
<reference evidence="1" key="1">
    <citation type="journal article" date="2014" name="Genome Biol.">
        <title>Transcriptome and methylome profiling reveals relics of genome dominance in the mesopolyploid Brassica oleracea.</title>
        <authorList>
            <person name="Parkin I.A."/>
            <person name="Koh C."/>
            <person name="Tang H."/>
            <person name="Robinson S.J."/>
            <person name="Kagale S."/>
            <person name="Clarke W.E."/>
            <person name="Town C.D."/>
            <person name="Nixon J."/>
            <person name="Krishnakumar V."/>
            <person name="Bidwell S.L."/>
            <person name="Denoeud F."/>
            <person name="Belcram H."/>
            <person name="Links M.G."/>
            <person name="Just J."/>
            <person name="Clarke C."/>
            <person name="Bender T."/>
            <person name="Huebert T."/>
            <person name="Mason A.S."/>
            <person name="Pires J.C."/>
            <person name="Barker G."/>
            <person name="Moore J."/>
            <person name="Walley P.G."/>
            <person name="Manoli S."/>
            <person name="Batley J."/>
            <person name="Edwards D."/>
            <person name="Nelson M.N."/>
            <person name="Wang X."/>
            <person name="Paterson A.H."/>
            <person name="King G."/>
            <person name="Bancroft I."/>
            <person name="Chalhoub B."/>
            <person name="Sharpe A.G."/>
        </authorList>
    </citation>
    <scope>NUCLEOTIDE SEQUENCE [LARGE SCALE GENOMIC DNA]</scope>
    <source>
        <strain evidence="1">cv. TO1000</strain>
    </source>
</reference>
<dbReference type="AlphaFoldDB" id="A0A0D2ZUC3"/>
<dbReference type="Gramene" id="Bo01233s020.1">
    <property type="protein sequence ID" value="Bo01233s020.1"/>
    <property type="gene ID" value="Bo01233s020"/>
</dbReference>